<organism evidence="2 3">
    <name type="scientific">Cupriavidus necator</name>
    <name type="common">Alcaligenes eutrophus</name>
    <name type="synonym">Ralstonia eutropha</name>
    <dbReference type="NCBI Taxonomy" id="106590"/>
    <lineage>
        <taxon>Bacteria</taxon>
        <taxon>Pseudomonadati</taxon>
        <taxon>Pseudomonadota</taxon>
        <taxon>Betaproteobacteria</taxon>
        <taxon>Burkholderiales</taxon>
        <taxon>Burkholderiaceae</taxon>
        <taxon>Cupriavidus</taxon>
    </lineage>
</organism>
<reference evidence="3" key="1">
    <citation type="submission" date="2017-02" db="EMBL/GenBank/DDBJ databases">
        <title>Complete genome sequence of Cupriavidus necator strain NH9, a 3-chlorobenzoate degrader.</title>
        <authorList>
            <person name="Moriuchi R."/>
            <person name="Dohra H."/>
            <person name="Ogawa N."/>
        </authorList>
    </citation>
    <scope>NUCLEOTIDE SEQUENCE [LARGE SCALE GENOMIC DNA]</scope>
    <source>
        <strain evidence="3">NH9</strain>
    </source>
</reference>
<accession>A0A1U9UQA4</accession>
<dbReference type="AlphaFoldDB" id="A0A1U9UQA4"/>
<dbReference type="InterPro" id="IPR020845">
    <property type="entry name" value="AMP-binding_CS"/>
</dbReference>
<dbReference type="OrthoDB" id="9766486at2"/>
<dbReference type="GO" id="GO:0016405">
    <property type="term" value="F:CoA-ligase activity"/>
    <property type="evidence" value="ECO:0007669"/>
    <property type="project" value="TreeGrafter"/>
</dbReference>
<dbReference type="PROSITE" id="PS00455">
    <property type="entry name" value="AMP_BINDING"/>
    <property type="match status" value="1"/>
</dbReference>
<dbReference type="Proteomes" id="UP000189627">
    <property type="component" value="Chromosome 1"/>
</dbReference>
<dbReference type="SUPFAM" id="SSF56801">
    <property type="entry name" value="Acetyl-CoA synthetase-like"/>
    <property type="match status" value="1"/>
</dbReference>
<name>A0A1U9UQA4_CUPNE</name>
<gene>
    <name evidence="2" type="ORF">BJN34_12640</name>
</gene>
<dbReference type="PANTHER" id="PTHR24096:SF420">
    <property type="entry name" value="LONG-CHAIN-FATTY-ACID--COA LIGASE-RELATED"/>
    <property type="match status" value="1"/>
</dbReference>
<evidence type="ECO:0000259" key="1">
    <source>
        <dbReference type="Pfam" id="PF00501"/>
    </source>
</evidence>
<dbReference type="RefSeq" id="WP_078196922.1">
    <property type="nucleotide sequence ID" value="NZ_CP017757.2"/>
</dbReference>
<sequence length="638" mass="67558">MSQSTGTAAAASPTALTTAQSAAMPRYRDAALRVSPVAHEVRADGTVLVRPLQAPVPVPYLTFSAWARRWADERGRQTALGQRDASGAWRLVTWAQFYKRMRSVAAGLLEMGLSRERPLMILSGNSIEHALLVAAAEYVGIPTAAVSPAYSLQSQDFARLRGIHALLRPAAVFVQAAAPFARAIDALGLPAGAVIVAEGATAGQVDWMALQDAPLTPAREDCVESAHASISATDTARYFFTSGSTGAPKGVTITYDSIQALMGQFLFAHGAPEYQGAVVLDWLPWNHVFGGIGNLGRAFVLGASFYIDDGRPTPALFASTVQNLREISPTMFATVPAAWGMLVTALERDEALAQAFFSRLMFVSYGGASLPGDVLARFQRVAERVAGARILFTSGFGATETTAMGLNFSQPADDTGNLGMPVPGVELKLVPLDGGDGRYEVRMRGRNIFSGYLQQPDLSAAAFDDEGFYCMGDAARMADPAVPGAGLRYAGRCVEDFKLSNGTWVRTGAVRVALLEQCAPLLADAVICGHDSDFVAALAWPNAVACQRLASELTGLPVEQLVSHPVVVAALSERLRALTGSASQQARRVLLMAEPPSIDAGEIADKGYINQATTRERRAGLIGELYAEPPAASVARAA</sequence>
<dbReference type="InterPro" id="IPR000873">
    <property type="entry name" value="AMP-dep_synth/lig_dom"/>
</dbReference>
<dbReference type="KEGG" id="cuh:BJN34_12640"/>
<dbReference type="Gene3D" id="3.40.50.12780">
    <property type="entry name" value="N-terminal domain of ligase-like"/>
    <property type="match status" value="1"/>
</dbReference>
<protein>
    <submittedName>
        <fullName evidence="2">Feruloyl-CoA synthase</fullName>
    </submittedName>
</protein>
<dbReference type="EMBL" id="CP017757">
    <property type="protein sequence ID" value="AQV94729.1"/>
    <property type="molecule type" value="Genomic_DNA"/>
</dbReference>
<dbReference type="InterPro" id="IPR042099">
    <property type="entry name" value="ANL_N_sf"/>
</dbReference>
<dbReference type="PANTHER" id="PTHR24096">
    <property type="entry name" value="LONG-CHAIN-FATTY-ACID--COA LIGASE"/>
    <property type="match status" value="1"/>
</dbReference>
<feature type="domain" description="AMP-dependent synthetase/ligase" evidence="1">
    <location>
        <begin position="68"/>
        <end position="453"/>
    </location>
</feature>
<evidence type="ECO:0000313" key="3">
    <source>
        <dbReference type="Proteomes" id="UP000189627"/>
    </source>
</evidence>
<dbReference type="Pfam" id="PF00501">
    <property type="entry name" value="AMP-binding"/>
    <property type="match status" value="1"/>
</dbReference>
<proteinExistence type="predicted"/>
<evidence type="ECO:0000313" key="2">
    <source>
        <dbReference type="EMBL" id="AQV94729.1"/>
    </source>
</evidence>